<organism evidence="3 4">
    <name type="scientific">Nocardiopsis metallicus</name>
    <dbReference type="NCBI Taxonomy" id="179819"/>
    <lineage>
        <taxon>Bacteria</taxon>
        <taxon>Bacillati</taxon>
        <taxon>Actinomycetota</taxon>
        <taxon>Actinomycetes</taxon>
        <taxon>Streptosporangiales</taxon>
        <taxon>Nocardiopsidaceae</taxon>
        <taxon>Nocardiopsis</taxon>
    </lineage>
</organism>
<feature type="region of interest" description="Disordered" evidence="1">
    <location>
        <begin position="33"/>
        <end position="94"/>
    </location>
</feature>
<name>A0A840W1H9_9ACTN</name>
<proteinExistence type="predicted"/>
<evidence type="ECO:0000313" key="4">
    <source>
        <dbReference type="Proteomes" id="UP000579647"/>
    </source>
</evidence>
<protein>
    <recommendedName>
        <fullName evidence="2">HTH-type transcriptional repressor KstR2 C-terminal domain-containing protein</fullName>
    </recommendedName>
</protein>
<dbReference type="AlphaFoldDB" id="A0A840W1H9"/>
<feature type="compositionally biased region" description="Basic and acidic residues" evidence="1">
    <location>
        <begin position="81"/>
        <end position="94"/>
    </location>
</feature>
<accession>A0A840W1H9</accession>
<gene>
    <name evidence="3" type="ORF">HNR07_001776</name>
</gene>
<evidence type="ECO:0000313" key="3">
    <source>
        <dbReference type="EMBL" id="MBB5490639.1"/>
    </source>
</evidence>
<reference evidence="3 4" key="1">
    <citation type="submission" date="2020-08" db="EMBL/GenBank/DDBJ databases">
        <title>Sequencing the genomes of 1000 actinobacteria strains.</title>
        <authorList>
            <person name="Klenk H.-P."/>
        </authorList>
    </citation>
    <scope>NUCLEOTIDE SEQUENCE [LARGE SCALE GENOMIC DNA]</scope>
    <source>
        <strain evidence="3 4">DSM 44598</strain>
    </source>
</reference>
<dbReference type="Gene3D" id="1.10.357.10">
    <property type="entry name" value="Tetracycline Repressor, domain 2"/>
    <property type="match status" value="1"/>
</dbReference>
<sequence length="94" mass="9952">MIGAGAARGGFTTPYPRGADRAVLAMCRAVPHRFDPDGDIDSTEPAERYAALAPGTVGHRPTGRGRSRSRNASVTPSPPRRPLDGGARPERWSS</sequence>
<feature type="domain" description="HTH-type transcriptional repressor KstR2 C-terminal" evidence="2">
    <location>
        <begin position="2"/>
        <end position="53"/>
    </location>
</feature>
<dbReference type="InterPro" id="IPR041490">
    <property type="entry name" value="KstR2_TetR_C"/>
</dbReference>
<evidence type="ECO:0000259" key="2">
    <source>
        <dbReference type="Pfam" id="PF17932"/>
    </source>
</evidence>
<evidence type="ECO:0000256" key="1">
    <source>
        <dbReference type="SAM" id="MobiDB-lite"/>
    </source>
</evidence>
<dbReference type="Pfam" id="PF17932">
    <property type="entry name" value="TetR_C_24"/>
    <property type="match status" value="1"/>
</dbReference>
<dbReference type="Proteomes" id="UP000579647">
    <property type="component" value="Unassembled WGS sequence"/>
</dbReference>
<comment type="caution">
    <text evidence="3">The sequence shown here is derived from an EMBL/GenBank/DDBJ whole genome shotgun (WGS) entry which is preliminary data.</text>
</comment>
<keyword evidence="4" id="KW-1185">Reference proteome</keyword>
<dbReference type="EMBL" id="JACHDO010000001">
    <property type="protein sequence ID" value="MBB5490639.1"/>
    <property type="molecule type" value="Genomic_DNA"/>
</dbReference>
<dbReference type="RefSeq" id="WP_184364191.1">
    <property type="nucleotide sequence ID" value="NZ_BAAAKM010000086.1"/>
</dbReference>